<name>A0A6N3D9A6_9FIRM</name>
<reference evidence="1" key="1">
    <citation type="submission" date="2019-11" db="EMBL/GenBank/DDBJ databases">
        <authorList>
            <person name="Feng L."/>
        </authorList>
    </citation>
    <scope>NUCLEOTIDE SEQUENCE</scope>
    <source>
        <strain evidence="1">CramosumLFYP8</strain>
    </source>
</reference>
<organism evidence="1">
    <name type="scientific">Thomasclavelia ramosa</name>
    <dbReference type="NCBI Taxonomy" id="1547"/>
    <lineage>
        <taxon>Bacteria</taxon>
        <taxon>Bacillati</taxon>
        <taxon>Bacillota</taxon>
        <taxon>Erysipelotrichia</taxon>
        <taxon>Erysipelotrichales</taxon>
        <taxon>Coprobacillaceae</taxon>
        <taxon>Thomasclavelia</taxon>
    </lineage>
</organism>
<evidence type="ECO:0000313" key="1">
    <source>
        <dbReference type="EMBL" id="VYU23391.1"/>
    </source>
</evidence>
<dbReference type="AlphaFoldDB" id="A0A6N3D9A6"/>
<accession>A0A6N3D9A6</accession>
<dbReference type="RefSeq" id="WP_156635820.1">
    <property type="nucleotide sequence ID" value="NZ_CACRTL010000031.1"/>
</dbReference>
<sequence>MCNTIKAISYEEYVNTPSLRNGYNDTIVKCHLYNYGCIFVETILGVTDVMEVEEVEYLDDVIKSEIINNQGTY</sequence>
<gene>
    <name evidence="1" type="ORF">CRLFYP8_03272</name>
</gene>
<protein>
    <submittedName>
        <fullName evidence="1">Uncharacterized protein</fullName>
    </submittedName>
</protein>
<dbReference type="EMBL" id="CACRTL010000031">
    <property type="protein sequence ID" value="VYU23391.1"/>
    <property type="molecule type" value="Genomic_DNA"/>
</dbReference>
<proteinExistence type="predicted"/>